<keyword evidence="7" id="KW-1185">Reference proteome</keyword>
<dbReference type="Gene3D" id="3.90.190.10">
    <property type="entry name" value="Protein tyrosine phosphatase superfamily"/>
    <property type="match status" value="1"/>
</dbReference>
<comment type="caution">
    <text evidence="6">The sequence shown here is derived from an EMBL/GenBank/DDBJ whole genome shotgun (WGS) entry which is preliminary data.</text>
</comment>
<dbReference type="SMART" id="SM00404">
    <property type="entry name" value="PTPc_motif"/>
    <property type="match status" value="1"/>
</dbReference>
<dbReference type="InterPro" id="IPR003595">
    <property type="entry name" value="Tyr_Pase_cat"/>
</dbReference>
<dbReference type="Pfam" id="PF00782">
    <property type="entry name" value="DSPc"/>
    <property type="match status" value="1"/>
</dbReference>
<evidence type="ECO:0000313" key="7">
    <source>
        <dbReference type="Proteomes" id="UP000717328"/>
    </source>
</evidence>
<accession>A0A9P7KI37</accession>
<gene>
    <name evidence="6" type="ORF">H0H81_009358</name>
</gene>
<dbReference type="InterPro" id="IPR052103">
    <property type="entry name" value="Dual_spec_Phospatases"/>
</dbReference>
<dbReference type="PANTHER" id="PTHR45961">
    <property type="entry name" value="IP21249P"/>
    <property type="match status" value="1"/>
</dbReference>
<feature type="domain" description="Tyrosine-protein phosphatase" evidence="4">
    <location>
        <begin position="18"/>
        <end position="196"/>
    </location>
</feature>
<reference evidence="6" key="2">
    <citation type="submission" date="2021-10" db="EMBL/GenBank/DDBJ databases">
        <title>Phylogenomics reveals ancestral predisposition of the termite-cultivated fungus Termitomyces towards a domesticated lifestyle.</title>
        <authorList>
            <person name="Auxier B."/>
            <person name="Grum-Grzhimaylo A."/>
            <person name="Cardenas M.E."/>
            <person name="Lodge J.D."/>
            <person name="Laessoe T."/>
            <person name="Pedersen O."/>
            <person name="Smith M.E."/>
            <person name="Kuyper T.W."/>
            <person name="Franco-Molano E.A."/>
            <person name="Baroni T.J."/>
            <person name="Aanen D.K."/>
        </authorList>
    </citation>
    <scope>NUCLEOTIDE SEQUENCE</scope>
    <source>
        <strain evidence="6">D49</strain>
    </source>
</reference>
<dbReference type="PANTHER" id="PTHR45961:SF6">
    <property type="entry name" value="IP21249P"/>
    <property type="match status" value="1"/>
</dbReference>
<feature type="domain" description="Tyrosine specific protein phosphatases" evidence="5">
    <location>
        <begin position="111"/>
        <end position="175"/>
    </location>
</feature>
<keyword evidence="3" id="KW-0904">Protein phosphatase</keyword>
<dbReference type="PROSITE" id="PS50054">
    <property type="entry name" value="TYR_PHOSPHATASE_DUAL"/>
    <property type="match status" value="1"/>
</dbReference>
<dbReference type="SMART" id="SM00195">
    <property type="entry name" value="DSPc"/>
    <property type="match status" value="1"/>
</dbReference>
<evidence type="ECO:0000259" key="5">
    <source>
        <dbReference type="PROSITE" id="PS50056"/>
    </source>
</evidence>
<evidence type="ECO:0000256" key="3">
    <source>
        <dbReference type="ARBA" id="ARBA00022912"/>
    </source>
</evidence>
<dbReference type="InterPro" id="IPR000340">
    <property type="entry name" value="Dual-sp_phosphatase_cat-dom"/>
</dbReference>
<evidence type="ECO:0000259" key="4">
    <source>
        <dbReference type="PROSITE" id="PS50054"/>
    </source>
</evidence>
<dbReference type="CDD" id="cd14498">
    <property type="entry name" value="DSP"/>
    <property type="match status" value="1"/>
</dbReference>
<comment type="similarity">
    <text evidence="1">Belongs to the protein-tyrosine phosphatase family. Non-receptor class dual specificity subfamily.</text>
</comment>
<dbReference type="PROSITE" id="PS50056">
    <property type="entry name" value="TYR_PHOSPHATASE_2"/>
    <property type="match status" value="1"/>
</dbReference>
<dbReference type="InterPro" id="IPR020422">
    <property type="entry name" value="TYR_PHOSPHATASE_DUAL_dom"/>
</dbReference>
<dbReference type="EMBL" id="JABCKI010000273">
    <property type="protein sequence ID" value="KAG5651238.1"/>
    <property type="molecule type" value="Genomic_DNA"/>
</dbReference>
<reference evidence="6" key="1">
    <citation type="submission" date="2021-02" db="EMBL/GenBank/DDBJ databases">
        <authorList>
            <person name="Nieuwenhuis M."/>
            <person name="Van De Peppel L.J.J."/>
        </authorList>
    </citation>
    <scope>NUCLEOTIDE SEQUENCE</scope>
    <source>
        <strain evidence="6">D49</strain>
    </source>
</reference>
<proteinExistence type="inferred from homology"/>
<dbReference type="AlphaFoldDB" id="A0A9P7KI37"/>
<evidence type="ECO:0000256" key="1">
    <source>
        <dbReference type="ARBA" id="ARBA00008601"/>
    </source>
</evidence>
<dbReference type="InterPro" id="IPR029021">
    <property type="entry name" value="Prot-tyrosine_phosphatase-like"/>
</dbReference>
<dbReference type="OrthoDB" id="10252009at2759"/>
<dbReference type="InterPro" id="IPR016130">
    <property type="entry name" value="Tyr_Pase_AS"/>
</dbReference>
<dbReference type="InterPro" id="IPR000387">
    <property type="entry name" value="Tyr_Pase_dom"/>
</dbReference>
<evidence type="ECO:0000256" key="2">
    <source>
        <dbReference type="ARBA" id="ARBA00022801"/>
    </source>
</evidence>
<dbReference type="Proteomes" id="UP000717328">
    <property type="component" value="Unassembled WGS sequence"/>
</dbReference>
<evidence type="ECO:0008006" key="8">
    <source>
        <dbReference type="Google" id="ProtNLM"/>
    </source>
</evidence>
<keyword evidence="2" id="KW-0378">Hydrolase</keyword>
<organism evidence="6 7">
    <name type="scientific">Sphagnurus paluster</name>
    <dbReference type="NCBI Taxonomy" id="117069"/>
    <lineage>
        <taxon>Eukaryota</taxon>
        <taxon>Fungi</taxon>
        <taxon>Dikarya</taxon>
        <taxon>Basidiomycota</taxon>
        <taxon>Agaricomycotina</taxon>
        <taxon>Agaricomycetes</taxon>
        <taxon>Agaricomycetidae</taxon>
        <taxon>Agaricales</taxon>
        <taxon>Tricholomatineae</taxon>
        <taxon>Lyophyllaceae</taxon>
        <taxon>Sphagnurus</taxon>
    </lineage>
</organism>
<name>A0A9P7KI37_9AGAR</name>
<dbReference type="GO" id="GO:0004721">
    <property type="term" value="F:phosphoprotein phosphatase activity"/>
    <property type="evidence" value="ECO:0007669"/>
    <property type="project" value="UniProtKB-KW"/>
</dbReference>
<protein>
    <recommendedName>
        <fullName evidence="8">Protein-tyrosine-phosphatase</fullName>
    </recommendedName>
</protein>
<evidence type="ECO:0000313" key="6">
    <source>
        <dbReference type="EMBL" id="KAG5651238.1"/>
    </source>
</evidence>
<dbReference type="SUPFAM" id="SSF52799">
    <property type="entry name" value="(Phosphotyrosine protein) phosphatases II"/>
    <property type="match status" value="1"/>
</dbReference>
<dbReference type="PROSITE" id="PS00383">
    <property type="entry name" value="TYR_PHOSPHATASE_1"/>
    <property type="match status" value="1"/>
</dbReference>
<sequence>MPLKKSTSKASTKTQKDAASLILSPYLYVGTRSSTTTAFLSAQGITHVLSIGATPASADAPGVTYHRLSLPDHQNAPIVDIVAAAEQIIALCEPTTSNLTGPARPDTMTTAQLTASINAAPVARKYQKNGKQEKKILVHCSAGISRSPMLVTAYLMRRCGMTLKEALGVIVRARPAACPNPGFMKQLREMDLDLRGESSIEIGALPARKEDRLALLSTVAP</sequence>